<protein>
    <recommendedName>
        <fullName evidence="9">Rod shape-determining protein RodA</fullName>
    </recommendedName>
</protein>
<proteinExistence type="predicted"/>
<dbReference type="GO" id="GO:0005886">
    <property type="term" value="C:plasma membrane"/>
    <property type="evidence" value="ECO:0007669"/>
    <property type="project" value="TreeGrafter"/>
</dbReference>
<name>A0A2H0YNN8_9BACT</name>
<feature type="transmembrane region" description="Helical" evidence="6">
    <location>
        <begin position="134"/>
        <end position="152"/>
    </location>
</feature>
<feature type="transmembrane region" description="Helical" evidence="6">
    <location>
        <begin position="70"/>
        <end position="90"/>
    </location>
</feature>
<evidence type="ECO:0000256" key="2">
    <source>
        <dbReference type="ARBA" id="ARBA00022692"/>
    </source>
</evidence>
<feature type="transmembrane region" description="Helical" evidence="6">
    <location>
        <begin position="182"/>
        <end position="200"/>
    </location>
</feature>
<dbReference type="GO" id="GO:0008360">
    <property type="term" value="P:regulation of cell shape"/>
    <property type="evidence" value="ECO:0007669"/>
    <property type="project" value="UniProtKB-KW"/>
</dbReference>
<evidence type="ECO:0000313" key="7">
    <source>
        <dbReference type="EMBL" id="PIS40098.1"/>
    </source>
</evidence>
<feature type="transmembrane region" description="Helical" evidence="6">
    <location>
        <begin position="102"/>
        <end position="122"/>
    </location>
</feature>
<evidence type="ECO:0000313" key="8">
    <source>
        <dbReference type="Proteomes" id="UP000231472"/>
    </source>
</evidence>
<accession>A0A2H0YNN8</accession>
<dbReference type="GO" id="GO:0051301">
    <property type="term" value="P:cell division"/>
    <property type="evidence" value="ECO:0007669"/>
    <property type="project" value="InterPro"/>
</dbReference>
<gene>
    <name evidence="7" type="ORF">COT32_01570</name>
</gene>
<comment type="caution">
    <text evidence="7">The sequence shown here is derived from an EMBL/GenBank/DDBJ whole genome shotgun (WGS) entry which is preliminary data.</text>
</comment>
<keyword evidence="5 6" id="KW-0472">Membrane</keyword>
<evidence type="ECO:0008006" key="9">
    <source>
        <dbReference type="Google" id="ProtNLM"/>
    </source>
</evidence>
<evidence type="ECO:0000256" key="6">
    <source>
        <dbReference type="SAM" id="Phobius"/>
    </source>
</evidence>
<dbReference type="Proteomes" id="UP000231472">
    <property type="component" value="Unassembled WGS sequence"/>
</dbReference>
<dbReference type="GO" id="GO:0015648">
    <property type="term" value="F:lipid-linked peptidoglycan transporter activity"/>
    <property type="evidence" value="ECO:0007669"/>
    <property type="project" value="TreeGrafter"/>
</dbReference>
<feature type="transmembrane region" description="Helical" evidence="6">
    <location>
        <begin position="12"/>
        <end position="32"/>
    </location>
</feature>
<dbReference type="InterPro" id="IPR001182">
    <property type="entry name" value="FtsW/RodA"/>
</dbReference>
<dbReference type="AlphaFoldDB" id="A0A2H0YNN8"/>
<feature type="transmembrane region" description="Helical" evidence="6">
    <location>
        <begin position="326"/>
        <end position="354"/>
    </location>
</feature>
<dbReference type="GO" id="GO:0032153">
    <property type="term" value="C:cell division site"/>
    <property type="evidence" value="ECO:0007669"/>
    <property type="project" value="TreeGrafter"/>
</dbReference>
<evidence type="ECO:0000256" key="4">
    <source>
        <dbReference type="ARBA" id="ARBA00022989"/>
    </source>
</evidence>
<feature type="transmembrane region" description="Helical" evidence="6">
    <location>
        <begin position="302"/>
        <end position="320"/>
    </location>
</feature>
<sequence>MFQYFKKFDWILLVSVLLLIGVGLISIYSISLGKADFLNFKKQLIFAGIGIILLFLVSFFDWHGFRENPYFILTLYLICIIALIGLFFFVPEIRGIKSWYKIGPLFFDPIGITTLVLTILLAKFFSMRHIEMYKLSHILLSGLYVLVPFILIWGQPNLGSALILIVLWVGILVLSGIKLRHFFILTLCGILVLILSWQFVLKDYQKKRVISFLAPQFEPLGINWSQNQAKIAIGSGGFWGKGIGKGSQSQYGFLTEPQTDFIFASIAEEFGLMGVILLLFLFGALVWRIMRVAMFSASNFPRLFASGLTIFLVAQIFIHIGMNLGILPVIGISLPLISYGGSNLIAVLLGIGILQSIRVH</sequence>
<reference evidence="8" key="1">
    <citation type="submission" date="2017-09" db="EMBL/GenBank/DDBJ databases">
        <title>Depth-based differentiation of microbial function through sediment-hosted aquifers and enrichment of novel symbionts in the deep terrestrial subsurface.</title>
        <authorList>
            <person name="Probst A.J."/>
            <person name="Ladd B."/>
            <person name="Jarett J.K."/>
            <person name="Geller-Mcgrath D.E."/>
            <person name="Sieber C.M.K."/>
            <person name="Emerson J.B."/>
            <person name="Anantharaman K."/>
            <person name="Thomas B.C."/>
            <person name="Malmstrom R."/>
            <person name="Stieglmeier M."/>
            <person name="Klingl A."/>
            <person name="Woyke T."/>
            <person name="Ryan C.M."/>
            <person name="Banfield J.F."/>
        </authorList>
    </citation>
    <scope>NUCLEOTIDE SEQUENCE [LARGE SCALE GENOMIC DNA]</scope>
</reference>
<comment type="subcellular location">
    <subcellularLocation>
        <location evidence="1">Membrane</location>
        <topology evidence="1">Multi-pass membrane protein</topology>
    </subcellularLocation>
</comment>
<dbReference type="Pfam" id="PF01098">
    <property type="entry name" value="FTSW_RODA_SPOVE"/>
    <property type="match status" value="1"/>
</dbReference>
<feature type="transmembrane region" description="Helical" evidence="6">
    <location>
        <begin position="158"/>
        <end position="175"/>
    </location>
</feature>
<keyword evidence="4 6" id="KW-1133">Transmembrane helix</keyword>
<dbReference type="EMBL" id="PEYC01000031">
    <property type="protein sequence ID" value="PIS40098.1"/>
    <property type="molecule type" value="Genomic_DNA"/>
</dbReference>
<organism evidence="7 8">
    <name type="scientific">Candidatus Nealsonbacteria bacterium CG08_land_8_20_14_0_20_36_22</name>
    <dbReference type="NCBI Taxonomy" id="1974704"/>
    <lineage>
        <taxon>Bacteria</taxon>
        <taxon>Candidatus Nealsoniibacteriota</taxon>
    </lineage>
</organism>
<evidence type="ECO:0000256" key="5">
    <source>
        <dbReference type="ARBA" id="ARBA00023136"/>
    </source>
</evidence>
<evidence type="ECO:0000256" key="3">
    <source>
        <dbReference type="ARBA" id="ARBA00022960"/>
    </source>
</evidence>
<dbReference type="PANTHER" id="PTHR30474">
    <property type="entry name" value="CELL CYCLE PROTEIN"/>
    <property type="match status" value="1"/>
</dbReference>
<keyword evidence="2 6" id="KW-0812">Transmembrane</keyword>
<feature type="transmembrane region" description="Helical" evidence="6">
    <location>
        <begin position="270"/>
        <end position="290"/>
    </location>
</feature>
<keyword evidence="3" id="KW-0133">Cell shape</keyword>
<evidence type="ECO:0000256" key="1">
    <source>
        <dbReference type="ARBA" id="ARBA00004141"/>
    </source>
</evidence>
<feature type="transmembrane region" description="Helical" evidence="6">
    <location>
        <begin position="44"/>
        <end position="63"/>
    </location>
</feature>